<keyword evidence="1" id="KW-1133">Transmembrane helix</keyword>
<evidence type="ECO:0000256" key="1">
    <source>
        <dbReference type="SAM" id="Phobius"/>
    </source>
</evidence>
<dbReference type="InterPro" id="IPR027417">
    <property type="entry name" value="P-loop_NTPase"/>
</dbReference>
<dbReference type="OrthoDB" id="408152at2759"/>
<dbReference type="RefSeq" id="XP_035318354.1">
    <property type="nucleotide sequence ID" value="XM_035466585.1"/>
</dbReference>
<feature type="transmembrane region" description="Helical" evidence="1">
    <location>
        <begin position="251"/>
        <end position="271"/>
    </location>
</feature>
<dbReference type="SUPFAM" id="SSF52540">
    <property type="entry name" value="P-loop containing nucleoside triphosphate hydrolases"/>
    <property type="match status" value="1"/>
</dbReference>
<organism evidence="2 3">
    <name type="scientific">Geosmithia morbida</name>
    <dbReference type="NCBI Taxonomy" id="1094350"/>
    <lineage>
        <taxon>Eukaryota</taxon>
        <taxon>Fungi</taxon>
        <taxon>Dikarya</taxon>
        <taxon>Ascomycota</taxon>
        <taxon>Pezizomycotina</taxon>
        <taxon>Sordariomycetes</taxon>
        <taxon>Hypocreomycetidae</taxon>
        <taxon>Hypocreales</taxon>
        <taxon>Bionectriaceae</taxon>
        <taxon>Geosmithia</taxon>
    </lineage>
</organism>
<dbReference type="Gene3D" id="3.40.50.300">
    <property type="entry name" value="P-loop containing nucleotide triphosphate hydrolases"/>
    <property type="match status" value="1"/>
</dbReference>
<dbReference type="InterPro" id="IPR040632">
    <property type="entry name" value="Sulfotransfer_4"/>
</dbReference>
<accession>A0A9P5CYS2</accession>
<dbReference type="GeneID" id="55970839"/>
<dbReference type="Proteomes" id="UP000749293">
    <property type="component" value="Unassembled WGS sequence"/>
</dbReference>
<name>A0A9P5CYS2_9HYPO</name>
<keyword evidence="1" id="KW-0472">Membrane</keyword>
<dbReference type="PANTHER" id="PTHR36978:SF4">
    <property type="entry name" value="P-LOOP CONTAINING NUCLEOSIDE TRIPHOSPHATE HYDROLASE PROTEIN"/>
    <property type="match status" value="1"/>
</dbReference>
<dbReference type="AlphaFoldDB" id="A0A9P5CYS2"/>
<evidence type="ECO:0000313" key="2">
    <source>
        <dbReference type="EMBL" id="KAF4119702.1"/>
    </source>
</evidence>
<evidence type="ECO:0000313" key="3">
    <source>
        <dbReference type="Proteomes" id="UP000749293"/>
    </source>
</evidence>
<feature type="transmembrane region" description="Helical" evidence="1">
    <location>
        <begin position="135"/>
        <end position="158"/>
    </location>
</feature>
<dbReference type="Pfam" id="PF17784">
    <property type="entry name" value="Sulfotransfer_4"/>
    <property type="match status" value="1"/>
</dbReference>
<reference evidence="2" key="1">
    <citation type="submission" date="2020-03" db="EMBL/GenBank/DDBJ databases">
        <title>Site-based positive gene gene selection in Geosmithia morbida across the United States reveals a broad range of putative effectors and factors for local host and environmental adapation.</title>
        <authorList>
            <person name="Onufrak A."/>
            <person name="Murdoch R.W."/>
            <person name="Gazis R."/>
            <person name="Huff M."/>
            <person name="Staton M."/>
            <person name="Klingeman W."/>
            <person name="Hadziabdic D."/>
        </authorList>
    </citation>
    <scope>NUCLEOTIDE SEQUENCE</scope>
    <source>
        <strain evidence="2">1262</strain>
    </source>
</reference>
<gene>
    <name evidence="2" type="ORF">GMORB2_4611</name>
</gene>
<keyword evidence="1" id="KW-0812">Transmembrane</keyword>
<comment type="caution">
    <text evidence="2">The sequence shown here is derived from an EMBL/GenBank/DDBJ whole genome shotgun (WGS) entry which is preliminary data.</text>
</comment>
<proteinExistence type="predicted"/>
<sequence length="273" mass="30212">MSATEKENDRPQREMKVLVMGLPRTGSASLAEALRILGYKDVYHGVDIMDKLDDHHFFNRAADASFPCLPSYNGGPPLTHDQWEELYGPCEASTDMAGAFGALMVRAYPKAKVVLPIRDYDAWARSVDDTVLRGLWNPLISTVTWIFAPLIGSVAVVAMRKVTLGLFRASDVDGARHNLSATYERHHRELRDAVPPDNLLEYRVGEGWPRLCAFLDKPVPDVDFPWVNEAAVLKAKIKVKLMHTAIDGLKVATPWAVGAVVLGGAVFWANYIA</sequence>
<keyword evidence="3" id="KW-1185">Reference proteome</keyword>
<protein>
    <submittedName>
        <fullName evidence="2">Uncharacterized protein</fullName>
    </submittedName>
</protein>
<dbReference type="PANTHER" id="PTHR36978">
    <property type="entry name" value="P-LOOP CONTAINING NUCLEOTIDE TRIPHOSPHATE HYDROLASE"/>
    <property type="match status" value="1"/>
</dbReference>
<dbReference type="EMBL" id="JAANYQ010000022">
    <property type="protein sequence ID" value="KAF4119702.1"/>
    <property type="molecule type" value="Genomic_DNA"/>
</dbReference>